<feature type="region of interest" description="Disordered" evidence="1">
    <location>
        <begin position="37"/>
        <end position="93"/>
    </location>
</feature>
<evidence type="ECO:0000313" key="3">
    <source>
        <dbReference type="Proteomes" id="UP000054018"/>
    </source>
</evidence>
<dbReference type="EMBL" id="KN833795">
    <property type="protein sequence ID" value="KIK18858.1"/>
    <property type="molecule type" value="Genomic_DNA"/>
</dbReference>
<sequence>TAYATSPHSRGMGRGEGRRTITTDAFDTKPWRIVGGNVESMWKEQPTESAHPFPRYWQNRPEIPPLTKTRFSPQRLHRSRQKEYHSKALIEYY</sequence>
<dbReference type="Proteomes" id="UP000054018">
    <property type="component" value="Unassembled WGS sequence"/>
</dbReference>
<proteinExistence type="predicted"/>
<reference evidence="2 3" key="1">
    <citation type="submission" date="2014-04" db="EMBL/GenBank/DDBJ databases">
        <authorList>
            <consortium name="DOE Joint Genome Institute"/>
            <person name="Kuo A."/>
            <person name="Kohler A."/>
            <person name="Costa M.D."/>
            <person name="Nagy L.G."/>
            <person name="Floudas D."/>
            <person name="Copeland A."/>
            <person name="Barry K.W."/>
            <person name="Cichocki N."/>
            <person name="Veneault-Fourrey C."/>
            <person name="LaButti K."/>
            <person name="Lindquist E.A."/>
            <person name="Lipzen A."/>
            <person name="Lundell T."/>
            <person name="Morin E."/>
            <person name="Murat C."/>
            <person name="Sun H."/>
            <person name="Tunlid A."/>
            <person name="Henrissat B."/>
            <person name="Grigoriev I.V."/>
            <person name="Hibbett D.S."/>
            <person name="Martin F."/>
            <person name="Nordberg H.P."/>
            <person name="Cantor M.N."/>
            <person name="Hua S.X."/>
        </authorList>
    </citation>
    <scope>NUCLEOTIDE SEQUENCE [LARGE SCALE GENOMIC DNA]</scope>
    <source>
        <strain evidence="2 3">441</strain>
    </source>
</reference>
<feature type="non-terminal residue" evidence="2">
    <location>
        <position position="1"/>
    </location>
</feature>
<reference evidence="3" key="2">
    <citation type="submission" date="2015-01" db="EMBL/GenBank/DDBJ databases">
        <title>Evolutionary Origins and Diversification of the Mycorrhizal Mutualists.</title>
        <authorList>
            <consortium name="DOE Joint Genome Institute"/>
            <consortium name="Mycorrhizal Genomics Consortium"/>
            <person name="Kohler A."/>
            <person name="Kuo A."/>
            <person name="Nagy L.G."/>
            <person name="Floudas D."/>
            <person name="Copeland A."/>
            <person name="Barry K.W."/>
            <person name="Cichocki N."/>
            <person name="Veneault-Fourrey C."/>
            <person name="LaButti K."/>
            <person name="Lindquist E.A."/>
            <person name="Lipzen A."/>
            <person name="Lundell T."/>
            <person name="Morin E."/>
            <person name="Murat C."/>
            <person name="Riley R."/>
            <person name="Ohm R."/>
            <person name="Sun H."/>
            <person name="Tunlid A."/>
            <person name="Henrissat B."/>
            <person name="Grigoriev I.V."/>
            <person name="Hibbett D.S."/>
            <person name="Martin F."/>
        </authorList>
    </citation>
    <scope>NUCLEOTIDE SEQUENCE [LARGE SCALE GENOMIC DNA]</scope>
    <source>
        <strain evidence="3">441</strain>
    </source>
</reference>
<organism evidence="2 3">
    <name type="scientific">Pisolithus microcarpus 441</name>
    <dbReference type="NCBI Taxonomy" id="765257"/>
    <lineage>
        <taxon>Eukaryota</taxon>
        <taxon>Fungi</taxon>
        <taxon>Dikarya</taxon>
        <taxon>Basidiomycota</taxon>
        <taxon>Agaricomycotina</taxon>
        <taxon>Agaricomycetes</taxon>
        <taxon>Agaricomycetidae</taxon>
        <taxon>Boletales</taxon>
        <taxon>Sclerodermatineae</taxon>
        <taxon>Pisolithaceae</taxon>
        <taxon>Pisolithus</taxon>
    </lineage>
</organism>
<gene>
    <name evidence="2" type="ORF">PISMIDRAFT_683701</name>
</gene>
<dbReference type="HOGENOM" id="CLU_2405422_0_0_1"/>
<evidence type="ECO:0000256" key="1">
    <source>
        <dbReference type="SAM" id="MobiDB-lite"/>
    </source>
</evidence>
<accession>A0A0C9ZFY1</accession>
<evidence type="ECO:0000313" key="2">
    <source>
        <dbReference type="EMBL" id="KIK18858.1"/>
    </source>
</evidence>
<keyword evidence="3" id="KW-1185">Reference proteome</keyword>
<feature type="region of interest" description="Disordered" evidence="1">
    <location>
        <begin position="1"/>
        <end position="23"/>
    </location>
</feature>
<dbReference type="AlphaFoldDB" id="A0A0C9ZFY1"/>
<feature type="non-terminal residue" evidence="2">
    <location>
        <position position="93"/>
    </location>
</feature>
<protein>
    <submittedName>
        <fullName evidence="2">Uncharacterized protein</fullName>
    </submittedName>
</protein>
<name>A0A0C9ZFY1_9AGAM</name>
<feature type="compositionally biased region" description="Basic and acidic residues" evidence="1">
    <location>
        <begin position="13"/>
        <end position="23"/>
    </location>
</feature>
<feature type="compositionally biased region" description="Basic and acidic residues" evidence="1">
    <location>
        <begin position="81"/>
        <end position="93"/>
    </location>
</feature>